<feature type="region of interest" description="Disordered" evidence="1">
    <location>
        <begin position="37"/>
        <end position="63"/>
    </location>
</feature>
<dbReference type="AlphaFoldDB" id="A0A167Y2T7"/>
<keyword evidence="2" id="KW-1133">Transmembrane helix</keyword>
<dbReference type="OrthoDB" id="5296155at2759"/>
<name>A0A167Y2T7_9HYPO</name>
<feature type="region of interest" description="Disordered" evidence="1">
    <location>
        <begin position="1"/>
        <end position="24"/>
    </location>
</feature>
<keyword evidence="4" id="KW-1185">Reference proteome</keyword>
<keyword evidence="2" id="KW-0472">Membrane</keyword>
<comment type="caution">
    <text evidence="3">The sequence shown here is derived from an EMBL/GenBank/DDBJ whole genome shotgun (WGS) entry which is preliminary data.</text>
</comment>
<evidence type="ECO:0000313" key="4">
    <source>
        <dbReference type="Proteomes" id="UP000078544"/>
    </source>
</evidence>
<keyword evidence="2" id="KW-0812">Transmembrane</keyword>
<proteinExistence type="predicted"/>
<organism evidence="3 4">
    <name type="scientific">Moelleriella libera RCEF 2490</name>
    <dbReference type="NCBI Taxonomy" id="1081109"/>
    <lineage>
        <taxon>Eukaryota</taxon>
        <taxon>Fungi</taxon>
        <taxon>Dikarya</taxon>
        <taxon>Ascomycota</taxon>
        <taxon>Pezizomycotina</taxon>
        <taxon>Sordariomycetes</taxon>
        <taxon>Hypocreomycetidae</taxon>
        <taxon>Hypocreales</taxon>
        <taxon>Clavicipitaceae</taxon>
        <taxon>Moelleriella</taxon>
    </lineage>
</organism>
<reference evidence="3 4" key="1">
    <citation type="journal article" date="2016" name="Genome Biol. Evol.">
        <title>Divergent and convergent evolution of fungal pathogenicity.</title>
        <authorList>
            <person name="Shang Y."/>
            <person name="Xiao G."/>
            <person name="Zheng P."/>
            <person name="Cen K."/>
            <person name="Zhan S."/>
            <person name="Wang C."/>
        </authorList>
    </citation>
    <scope>NUCLEOTIDE SEQUENCE [LARGE SCALE GENOMIC DNA]</scope>
    <source>
        <strain evidence="3 4">RCEF 2490</strain>
    </source>
</reference>
<protein>
    <recommendedName>
        <fullName evidence="5">Tat pathway signal sequence</fullName>
    </recommendedName>
</protein>
<feature type="transmembrane region" description="Helical" evidence="2">
    <location>
        <begin position="142"/>
        <end position="165"/>
    </location>
</feature>
<feature type="compositionally biased region" description="Low complexity" evidence="1">
    <location>
        <begin position="10"/>
        <end position="20"/>
    </location>
</feature>
<evidence type="ECO:0000313" key="3">
    <source>
        <dbReference type="EMBL" id="KZZ90795.1"/>
    </source>
</evidence>
<dbReference type="EMBL" id="AZGY01000020">
    <property type="protein sequence ID" value="KZZ90795.1"/>
    <property type="molecule type" value="Genomic_DNA"/>
</dbReference>
<evidence type="ECO:0000256" key="2">
    <source>
        <dbReference type="SAM" id="Phobius"/>
    </source>
</evidence>
<dbReference type="STRING" id="1081109.A0A167Y2T7"/>
<sequence length="373" mass="40260">MAVSRKDSSENNSVSSASKETSPRALFASSPVFSPFSTYNKTGAGNNGAVYNPKAIPKTPLRVPQKRLRRTLPPIGRFDPRISVSGGPPSPASTIVCAGHIAPSFKAESTGEGDRDEVLSSPAAAESSEEQWFAHRESSRRFLVIVGVVTVVLLATLAFGLPLGLRNKVSTQGNQSDEAGDGSNVSFPAGSYTFRTALLKTDAGCTSRNTTWRCDPLRPGDSTTFYWDITQINYYTYTIASNENPFAPDFKNISMKMRDFNRTNERLEFSFLMNKTVVPSDAGSPTNRAATCTFVDTIFQATLYTRKRGDGLILPGQLHRVKGSAWPGDVDIVQSLTSTIGQPQCRDAKNSLIADVGASAGTCLCQYTNLAVN</sequence>
<gene>
    <name evidence="3" type="ORF">AAL_07021</name>
</gene>
<feature type="region of interest" description="Disordered" evidence="1">
    <location>
        <begin position="106"/>
        <end position="126"/>
    </location>
</feature>
<dbReference type="Proteomes" id="UP000078544">
    <property type="component" value="Unassembled WGS sequence"/>
</dbReference>
<evidence type="ECO:0008006" key="5">
    <source>
        <dbReference type="Google" id="ProtNLM"/>
    </source>
</evidence>
<accession>A0A167Y2T7</accession>
<evidence type="ECO:0000256" key="1">
    <source>
        <dbReference type="SAM" id="MobiDB-lite"/>
    </source>
</evidence>